<dbReference type="Proteomes" id="UP000236291">
    <property type="component" value="Unassembled WGS sequence"/>
</dbReference>
<accession>A0A2K3LT11</accession>
<name>A0A2K3LT11_TRIPR</name>
<dbReference type="InterPro" id="IPR011989">
    <property type="entry name" value="ARM-like"/>
</dbReference>
<dbReference type="PANTHER" id="PTHR46168">
    <property type="entry name" value="ARMADILLO REPEAT ONLY 4"/>
    <property type="match status" value="1"/>
</dbReference>
<evidence type="ECO:0000313" key="4">
    <source>
        <dbReference type="Proteomes" id="UP000236291"/>
    </source>
</evidence>
<dbReference type="Gene3D" id="1.20.930.20">
    <property type="entry name" value="Adaptor protein Cbl, N-terminal domain"/>
    <property type="match status" value="1"/>
</dbReference>
<reference evidence="3 4" key="1">
    <citation type="journal article" date="2014" name="Am. J. Bot.">
        <title>Genome assembly and annotation for red clover (Trifolium pratense; Fabaceae).</title>
        <authorList>
            <person name="Istvanek J."/>
            <person name="Jaros M."/>
            <person name="Krenek A."/>
            <person name="Repkova J."/>
        </authorList>
    </citation>
    <scope>NUCLEOTIDE SEQUENCE [LARGE SCALE GENOMIC DNA]</scope>
    <source>
        <strain evidence="4">cv. Tatra</strain>
        <tissue evidence="3">Young leaves</tissue>
    </source>
</reference>
<gene>
    <name evidence="3" type="ORF">L195_g037704</name>
</gene>
<feature type="domain" description="DUF7792" evidence="2">
    <location>
        <begin position="6"/>
        <end position="123"/>
    </location>
</feature>
<evidence type="ECO:0000259" key="2">
    <source>
        <dbReference type="Pfam" id="PF25055"/>
    </source>
</evidence>
<evidence type="ECO:0000256" key="1">
    <source>
        <dbReference type="ARBA" id="ARBA00022737"/>
    </source>
</evidence>
<dbReference type="GO" id="GO:0007166">
    <property type="term" value="P:cell surface receptor signaling pathway"/>
    <property type="evidence" value="ECO:0007669"/>
    <property type="project" value="InterPro"/>
</dbReference>
<dbReference type="STRING" id="57577.A0A2K3LT11"/>
<dbReference type="InterPro" id="IPR016024">
    <property type="entry name" value="ARM-type_fold"/>
</dbReference>
<proteinExistence type="predicted"/>
<sequence length="237" mass="26098">MADNLKQKLEKLIELADRVTDTPEEPIPFKQECGEIKSKTKNLSALLRKAATMTSELYLQRPMQLIIEQTEDVLNEALSLILRCRPNTIKKRVFTVISIAAFRKTSSELENSIGDVSWLLRISSPNKEHDCQHLIIPSIALIDPIVALVWELIASLCIGSQEDRSEAAACLVSLALQSDHYGKIIIGEGGVGPLLKLMKEGNIEGQNNAARAIGLLKVINSVVILITNASMLCEQES</sequence>
<dbReference type="Gene3D" id="1.25.10.10">
    <property type="entry name" value="Leucine-rich Repeat Variant"/>
    <property type="match status" value="1"/>
</dbReference>
<dbReference type="AlphaFoldDB" id="A0A2K3LT11"/>
<dbReference type="SUPFAM" id="SSF48371">
    <property type="entry name" value="ARM repeat"/>
    <property type="match status" value="1"/>
</dbReference>
<dbReference type="InterPro" id="IPR000225">
    <property type="entry name" value="Armadillo"/>
</dbReference>
<organism evidence="3 4">
    <name type="scientific">Trifolium pratense</name>
    <name type="common">Red clover</name>
    <dbReference type="NCBI Taxonomy" id="57577"/>
    <lineage>
        <taxon>Eukaryota</taxon>
        <taxon>Viridiplantae</taxon>
        <taxon>Streptophyta</taxon>
        <taxon>Embryophyta</taxon>
        <taxon>Tracheophyta</taxon>
        <taxon>Spermatophyta</taxon>
        <taxon>Magnoliopsida</taxon>
        <taxon>eudicotyledons</taxon>
        <taxon>Gunneridae</taxon>
        <taxon>Pentapetalae</taxon>
        <taxon>rosids</taxon>
        <taxon>fabids</taxon>
        <taxon>Fabales</taxon>
        <taxon>Fabaceae</taxon>
        <taxon>Papilionoideae</taxon>
        <taxon>50 kb inversion clade</taxon>
        <taxon>NPAAA clade</taxon>
        <taxon>Hologalegina</taxon>
        <taxon>IRL clade</taxon>
        <taxon>Trifolieae</taxon>
        <taxon>Trifolium</taxon>
    </lineage>
</organism>
<keyword evidence="1" id="KW-0677">Repeat</keyword>
<evidence type="ECO:0000313" key="3">
    <source>
        <dbReference type="EMBL" id="PNX81680.1"/>
    </source>
</evidence>
<dbReference type="InterPro" id="IPR036537">
    <property type="entry name" value="Adaptor_Cbl_N_dom_sf"/>
</dbReference>
<dbReference type="EMBL" id="ASHM01040365">
    <property type="protein sequence ID" value="PNX81680.1"/>
    <property type="molecule type" value="Genomic_DNA"/>
</dbReference>
<protein>
    <submittedName>
        <fullName evidence="3">Vacuolar protein</fullName>
    </submittedName>
</protein>
<dbReference type="PANTHER" id="PTHR46168:SF13">
    <property type="entry name" value="ARO1-LIKE PROTEIN 1"/>
    <property type="match status" value="1"/>
</dbReference>
<dbReference type="Pfam" id="PF25055">
    <property type="entry name" value="DUF7792"/>
    <property type="match status" value="1"/>
</dbReference>
<dbReference type="InterPro" id="IPR056694">
    <property type="entry name" value="DUF7792"/>
</dbReference>
<dbReference type="Pfam" id="PF00514">
    <property type="entry name" value="Arm"/>
    <property type="match status" value="1"/>
</dbReference>
<reference evidence="3 4" key="2">
    <citation type="journal article" date="2017" name="Front. Plant Sci.">
        <title>Gene Classification and Mining of Molecular Markers Useful in Red Clover (Trifolium pratense) Breeding.</title>
        <authorList>
            <person name="Istvanek J."/>
            <person name="Dluhosova J."/>
            <person name="Dluhos P."/>
            <person name="Patkova L."/>
            <person name="Nedelnik J."/>
            <person name="Repkova J."/>
        </authorList>
    </citation>
    <scope>NUCLEOTIDE SEQUENCE [LARGE SCALE GENOMIC DNA]</scope>
    <source>
        <strain evidence="4">cv. Tatra</strain>
        <tissue evidence="3">Young leaves</tissue>
    </source>
</reference>
<comment type="caution">
    <text evidence="3">The sequence shown here is derived from an EMBL/GenBank/DDBJ whole genome shotgun (WGS) entry which is preliminary data.</text>
</comment>